<feature type="region of interest" description="Disordered" evidence="1">
    <location>
        <begin position="84"/>
        <end position="110"/>
    </location>
</feature>
<name>A0A2U3E4S9_PURLI</name>
<dbReference type="EMBL" id="LCWV01000012">
    <property type="protein sequence ID" value="PWI69486.1"/>
    <property type="molecule type" value="Genomic_DNA"/>
</dbReference>
<protein>
    <submittedName>
        <fullName evidence="2">Uncharacterized protein</fullName>
    </submittedName>
</protein>
<feature type="compositionally biased region" description="Gly residues" evidence="1">
    <location>
        <begin position="84"/>
        <end position="101"/>
    </location>
</feature>
<sequence length="124" mass="13341">MPAGTSWLRCLTPTGRTWLFAKTRLAQHVVVRRRSHNVLAVSGCAEKDRQCKVVCYLQLRRESRNQENLDALDLAGLAIGGAGDEAARGGGSGTGRRGGNSQGREVERRLGDGLKIERVGELGG</sequence>
<organism evidence="2 3">
    <name type="scientific">Purpureocillium lilacinum</name>
    <name type="common">Paecilomyces lilacinus</name>
    <dbReference type="NCBI Taxonomy" id="33203"/>
    <lineage>
        <taxon>Eukaryota</taxon>
        <taxon>Fungi</taxon>
        <taxon>Dikarya</taxon>
        <taxon>Ascomycota</taxon>
        <taxon>Pezizomycotina</taxon>
        <taxon>Sordariomycetes</taxon>
        <taxon>Hypocreomycetidae</taxon>
        <taxon>Hypocreales</taxon>
        <taxon>Ophiocordycipitaceae</taxon>
        <taxon>Purpureocillium</taxon>
    </lineage>
</organism>
<gene>
    <name evidence="2" type="ORF">PCL_01133</name>
</gene>
<dbReference type="AlphaFoldDB" id="A0A2U3E4S9"/>
<accession>A0A2U3E4S9</accession>
<evidence type="ECO:0000313" key="2">
    <source>
        <dbReference type="EMBL" id="PWI69486.1"/>
    </source>
</evidence>
<evidence type="ECO:0000256" key="1">
    <source>
        <dbReference type="SAM" id="MobiDB-lite"/>
    </source>
</evidence>
<comment type="caution">
    <text evidence="2">The sequence shown here is derived from an EMBL/GenBank/DDBJ whole genome shotgun (WGS) entry which is preliminary data.</text>
</comment>
<evidence type="ECO:0000313" key="3">
    <source>
        <dbReference type="Proteomes" id="UP000245956"/>
    </source>
</evidence>
<reference evidence="2 3" key="1">
    <citation type="journal article" date="2016" name="Front. Microbiol.">
        <title>Genome and transcriptome sequences reveal the specific parasitism of the nematophagous Purpureocillium lilacinum 36-1.</title>
        <authorList>
            <person name="Xie J."/>
            <person name="Li S."/>
            <person name="Mo C."/>
            <person name="Xiao X."/>
            <person name="Peng D."/>
            <person name="Wang G."/>
            <person name="Xiao Y."/>
        </authorList>
    </citation>
    <scope>NUCLEOTIDE SEQUENCE [LARGE SCALE GENOMIC DNA]</scope>
    <source>
        <strain evidence="2 3">36-1</strain>
    </source>
</reference>
<dbReference type="Proteomes" id="UP000245956">
    <property type="component" value="Unassembled WGS sequence"/>
</dbReference>
<proteinExistence type="predicted"/>